<dbReference type="InterPro" id="IPR027417">
    <property type="entry name" value="P-loop_NTPase"/>
</dbReference>
<protein>
    <recommendedName>
        <fullName evidence="1">ATPase AAA-type core domain-containing protein</fullName>
    </recommendedName>
</protein>
<gene>
    <name evidence="2" type="ORF">R70211_05310</name>
</gene>
<comment type="caution">
    <text evidence="2">The sequence shown here is derived from an EMBL/GenBank/DDBJ whole genome shotgun (WGS) entry which is preliminary data.</text>
</comment>
<proteinExistence type="predicted"/>
<organism evidence="2 3">
    <name type="scientific">Paraburkholderia domus</name>
    <dbReference type="NCBI Taxonomy" id="2793075"/>
    <lineage>
        <taxon>Bacteria</taxon>
        <taxon>Pseudomonadati</taxon>
        <taxon>Pseudomonadota</taxon>
        <taxon>Betaproteobacteria</taxon>
        <taxon>Burkholderiales</taxon>
        <taxon>Burkholderiaceae</taxon>
        <taxon>Paraburkholderia</taxon>
    </lineage>
</organism>
<dbReference type="Proteomes" id="UP000675121">
    <property type="component" value="Unassembled WGS sequence"/>
</dbReference>
<dbReference type="GO" id="GO:0016887">
    <property type="term" value="F:ATP hydrolysis activity"/>
    <property type="evidence" value="ECO:0007669"/>
    <property type="project" value="InterPro"/>
</dbReference>
<dbReference type="Pfam" id="PF13304">
    <property type="entry name" value="AAA_21"/>
    <property type="match status" value="1"/>
</dbReference>
<dbReference type="InterPro" id="IPR003959">
    <property type="entry name" value="ATPase_AAA_core"/>
</dbReference>
<evidence type="ECO:0000259" key="1">
    <source>
        <dbReference type="Pfam" id="PF13304"/>
    </source>
</evidence>
<dbReference type="InterPro" id="IPR051396">
    <property type="entry name" value="Bact_Antivir_Def_Nuclease"/>
</dbReference>
<name>A0A9N8R4X2_9BURK</name>
<evidence type="ECO:0000313" key="3">
    <source>
        <dbReference type="Proteomes" id="UP000675121"/>
    </source>
</evidence>
<dbReference type="AlphaFoldDB" id="A0A9N8R4X2"/>
<keyword evidence="3" id="KW-1185">Reference proteome</keyword>
<dbReference type="PANTHER" id="PTHR43581:SF2">
    <property type="entry name" value="EXCINUCLEASE ATPASE SUBUNIT"/>
    <property type="match status" value="1"/>
</dbReference>
<dbReference type="Gene3D" id="3.40.50.300">
    <property type="entry name" value="P-loop containing nucleotide triphosphate hydrolases"/>
    <property type="match status" value="1"/>
</dbReference>
<dbReference type="PANTHER" id="PTHR43581">
    <property type="entry name" value="ATP/GTP PHOSPHATASE"/>
    <property type="match status" value="1"/>
</dbReference>
<dbReference type="GO" id="GO:0005524">
    <property type="term" value="F:ATP binding"/>
    <property type="evidence" value="ECO:0007669"/>
    <property type="project" value="InterPro"/>
</dbReference>
<dbReference type="SUPFAM" id="SSF52540">
    <property type="entry name" value="P-loop containing nucleoside triphosphate hydrolases"/>
    <property type="match status" value="1"/>
</dbReference>
<reference evidence="2" key="1">
    <citation type="submission" date="2021-02" db="EMBL/GenBank/DDBJ databases">
        <authorList>
            <person name="Vanwijnsberghe S."/>
        </authorList>
    </citation>
    <scope>NUCLEOTIDE SEQUENCE</scope>
    <source>
        <strain evidence="2">R-70211</strain>
    </source>
</reference>
<sequence>MATELNNIAESLFGLHKRNDGPYRIEDIVGYRDGKYSFHFSDDPYFPSLAPEAALPSGWRKIAQTIARLRLLDRGSIVTMDELETNLHPSLQRVLASQIEEITESRDLQIFITTHSPTLLNANTWKKEAKFFTVNGDEISEIPLNHWLIDSLGIRNSDLLQSNGVIWVEGPSDRIYVKAFINSLATLPHESRWKDLGADGDFVENKDYSFAFFGGSSLSHFDGAESWTDGSDSDTGDLISMIKINRNSAIFLDRDADFITDDFGNAVAVTSFGKNKSRVIDSLLSTSDDRSMAHVTYGYTIENYLPAGWRAKYLDENPQKTSVKSDAKTRLAMKFSRDRSAVLAALEFAPLRDAILLLKTKIARWNSACTNHLWSDRPSSKHPFC</sequence>
<evidence type="ECO:0000313" key="2">
    <source>
        <dbReference type="EMBL" id="CAE6934512.1"/>
    </source>
</evidence>
<accession>A0A9N8R4X2</accession>
<dbReference type="EMBL" id="CAJNAS010000016">
    <property type="protein sequence ID" value="CAE6934512.1"/>
    <property type="molecule type" value="Genomic_DNA"/>
</dbReference>
<feature type="domain" description="ATPase AAA-type core" evidence="1">
    <location>
        <begin position="54"/>
        <end position="121"/>
    </location>
</feature>